<feature type="domain" description="Response regulatory" evidence="7">
    <location>
        <begin position="15"/>
        <end position="129"/>
    </location>
</feature>
<dbReference type="Proteomes" id="UP000318626">
    <property type="component" value="Chromosome"/>
</dbReference>
<evidence type="ECO:0000313" key="8">
    <source>
        <dbReference type="EMBL" id="QDU74596.1"/>
    </source>
</evidence>
<gene>
    <name evidence="8" type="primary">algB</name>
    <name evidence="8" type="ORF">Pan97_16060</name>
</gene>
<dbReference type="InterPro" id="IPR011006">
    <property type="entry name" value="CheY-like_superfamily"/>
</dbReference>
<protein>
    <submittedName>
        <fullName evidence="8">Alginate biosynthesis transcriptional regulatory protein AlgB</fullName>
    </submittedName>
</protein>
<keyword evidence="4" id="KW-0238">DNA-binding</keyword>
<dbReference type="RefSeq" id="WP_144971544.1">
    <property type="nucleotide sequence ID" value="NZ_CP036289.1"/>
</dbReference>
<dbReference type="EMBL" id="CP036289">
    <property type="protein sequence ID" value="QDU74596.1"/>
    <property type="molecule type" value="Genomic_DNA"/>
</dbReference>
<reference evidence="9" key="1">
    <citation type="submission" date="2019-02" db="EMBL/GenBank/DDBJ databases">
        <title>Deep-cultivation of Planctomycetes and their phenomic and genomic characterization uncovers novel biology.</title>
        <authorList>
            <person name="Wiegand S."/>
            <person name="Jogler M."/>
            <person name="Boedeker C."/>
            <person name="Pinto D."/>
            <person name="Vollmers J."/>
            <person name="Rivas-Marin E."/>
            <person name="Kohn T."/>
            <person name="Peeters S.H."/>
            <person name="Heuer A."/>
            <person name="Rast P."/>
            <person name="Oberbeckmann S."/>
            <person name="Bunk B."/>
            <person name="Jeske O."/>
            <person name="Meyerdierks A."/>
            <person name="Storesund J.E."/>
            <person name="Kallscheuer N."/>
            <person name="Luecker S."/>
            <person name="Lage O.M."/>
            <person name="Pohl T."/>
            <person name="Merkel B.J."/>
            <person name="Hornburger P."/>
            <person name="Mueller R.-W."/>
            <person name="Bruemmer F."/>
            <person name="Labrenz M."/>
            <person name="Spormann A.M."/>
            <person name="Op den Camp H."/>
            <person name="Overmann J."/>
            <person name="Amann R."/>
            <person name="Jetten M.S.M."/>
            <person name="Mascher T."/>
            <person name="Medema M.H."/>
            <person name="Devos D.P."/>
            <person name="Kaster A.-K."/>
            <person name="Ovreas L."/>
            <person name="Rohde M."/>
            <person name="Galperin M.Y."/>
            <person name="Jogler C."/>
        </authorList>
    </citation>
    <scope>NUCLEOTIDE SEQUENCE [LARGE SCALE GENOMIC DNA]</scope>
    <source>
        <strain evidence="9">Pan97</strain>
    </source>
</reference>
<keyword evidence="9" id="KW-1185">Reference proteome</keyword>
<dbReference type="GO" id="GO:0000976">
    <property type="term" value="F:transcription cis-regulatory region binding"/>
    <property type="evidence" value="ECO:0007669"/>
    <property type="project" value="TreeGrafter"/>
</dbReference>
<accession>A0A518C5U3</accession>
<feature type="modified residue" description="4-aspartylphosphate" evidence="6">
    <location>
        <position position="64"/>
    </location>
</feature>
<keyword evidence="3" id="KW-0805">Transcription regulation</keyword>
<evidence type="ECO:0000256" key="4">
    <source>
        <dbReference type="ARBA" id="ARBA00023125"/>
    </source>
</evidence>
<dbReference type="Gene3D" id="3.40.50.2300">
    <property type="match status" value="1"/>
</dbReference>
<dbReference type="PROSITE" id="PS50110">
    <property type="entry name" value="RESPONSE_REGULATORY"/>
    <property type="match status" value="1"/>
</dbReference>
<dbReference type="PANTHER" id="PTHR48111">
    <property type="entry name" value="REGULATOR OF RPOS"/>
    <property type="match status" value="1"/>
</dbReference>
<dbReference type="PANTHER" id="PTHR48111:SF1">
    <property type="entry name" value="TWO-COMPONENT RESPONSE REGULATOR ORR33"/>
    <property type="match status" value="1"/>
</dbReference>
<evidence type="ECO:0000256" key="3">
    <source>
        <dbReference type="ARBA" id="ARBA00023015"/>
    </source>
</evidence>
<evidence type="ECO:0000256" key="6">
    <source>
        <dbReference type="PROSITE-ProRule" id="PRU00169"/>
    </source>
</evidence>
<keyword evidence="5" id="KW-0804">Transcription</keyword>
<dbReference type="InterPro" id="IPR001789">
    <property type="entry name" value="Sig_transdc_resp-reg_receiver"/>
</dbReference>
<name>A0A518C5U3_9BACT</name>
<dbReference type="GO" id="GO:0032993">
    <property type="term" value="C:protein-DNA complex"/>
    <property type="evidence" value="ECO:0007669"/>
    <property type="project" value="TreeGrafter"/>
</dbReference>
<evidence type="ECO:0000256" key="2">
    <source>
        <dbReference type="ARBA" id="ARBA00023012"/>
    </source>
</evidence>
<dbReference type="Gene3D" id="1.10.287.130">
    <property type="match status" value="1"/>
</dbReference>
<keyword evidence="1 6" id="KW-0597">Phosphoprotein</keyword>
<dbReference type="Pfam" id="PF00072">
    <property type="entry name" value="Response_reg"/>
    <property type="match status" value="1"/>
</dbReference>
<dbReference type="SUPFAM" id="SSF52172">
    <property type="entry name" value="CheY-like"/>
    <property type="match status" value="1"/>
</dbReference>
<evidence type="ECO:0000259" key="7">
    <source>
        <dbReference type="PROSITE" id="PS50110"/>
    </source>
</evidence>
<dbReference type="KEGG" id="bvo:Pan97_16060"/>
<dbReference type="GO" id="GO:0006355">
    <property type="term" value="P:regulation of DNA-templated transcription"/>
    <property type="evidence" value="ECO:0007669"/>
    <property type="project" value="TreeGrafter"/>
</dbReference>
<evidence type="ECO:0000256" key="1">
    <source>
        <dbReference type="ARBA" id="ARBA00022553"/>
    </source>
</evidence>
<dbReference type="SMART" id="SM00448">
    <property type="entry name" value="REC"/>
    <property type="match status" value="1"/>
</dbReference>
<keyword evidence="2" id="KW-0902">Two-component regulatory system</keyword>
<dbReference type="CDD" id="cd00156">
    <property type="entry name" value="REC"/>
    <property type="match status" value="1"/>
</dbReference>
<sequence length="180" mass="20176">MNTEGGRIIAEQLTAVLIVDDDEDFCASVRRFLKRDGHRVDIANTATEALDRHNWSDYFAILVDRRLPDGSEEDLLPQLKQLAPHASLVVITGHADIDSVIVGVRLGAEDYLTKPIEPDALRAWVRRTAELKQTQLKLQESEKRARQAERLAAVGQMLTAVSHESRNALQRGLACLEMLR</sequence>
<evidence type="ECO:0000313" key="9">
    <source>
        <dbReference type="Proteomes" id="UP000318626"/>
    </source>
</evidence>
<evidence type="ECO:0000256" key="5">
    <source>
        <dbReference type="ARBA" id="ARBA00023163"/>
    </source>
</evidence>
<organism evidence="8 9">
    <name type="scientific">Bremerella volcania</name>
    <dbReference type="NCBI Taxonomy" id="2527984"/>
    <lineage>
        <taxon>Bacteria</taxon>
        <taxon>Pseudomonadati</taxon>
        <taxon>Planctomycetota</taxon>
        <taxon>Planctomycetia</taxon>
        <taxon>Pirellulales</taxon>
        <taxon>Pirellulaceae</taxon>
        <taxon>Bremerella</taxon>
    </lineage>
</organism>
<dbReference type="InterPro" id="IPR039420">
    <property type="entry name" value="WalR-like"/>
</dbReference>
<dbReference type="AlphaFoldDB" id="A0A518C5U3"/>
<dbReference type="GO" id="GO:0005829">
    <property type="term" value="C:cytosol"/>
    <property type="evidence" value="ECO:0007669"/>
    <property type="project" value="TreeGrafter"/>
</dbReference>
<proteinExistence type="predicted"/>
<dbReference type="OrthoDB" id="9788090at2"/>
<dbReference type="GO" id="GO:0000156">
    <property type="term" value="F:phosphorelay response regulator activity"/>
    <property type="evidence" value="ECO:0007669"/>
    <property type="project" value="TreeGrafter"/>
</dbReference>